<evidence type="ECO:0000313" key="3">
    <source>
        <dbReference type="Proteomes" id="UP000307074"/>
    </source>
</evidence>
<evidence type="ECO:0000313" key="2">
    <source>
        <dbReference type="EMBL" id="QCZ52050.1"/>
    </source>
</evidence>
<reference evidence="2 3" key="1">
    <citation type="submission" date="2018-07" db="EMBL/GenBank/DDBJ databases">
        <authorList>
            <person name="Feyereisen M."/>
        </authorList>
    </citation>
    <scope>NUCLEOTIDE SEQUENCE [LARGE SCALE GENOMIC DNA]</scope>
    <source>
        <strain evidence="2 3">UCCLBBS449</strain>
    </source>
</reference>
<protein>
    <submittedName>
        <fullName evidence="2">Uncharacterized protein</fullName>
    </submittedName>
</protein>
<feature type="chain" id="PRO_5022732798" evidence="1">
    <location>
        <begin position="28"/>
        <end position="134"/>
    </location>
</feature>
<dbReference type="AlphaFoldDB" id="A0A5B7XWX4"/>
<organism evidence="2 3">
    <name type="scientific">Levilactobacillus brevis</name>
    <name type="common">Lactobacillus brevis</name>
    <dbReference type="NCBI Taxonomy" id="1580"/>
    <lineage>
        <taxon>Bacteria</taxon>
        <taxon>Bacillati</taxon>
        <taxon>Bacillota</taxon>
        <taxon>Bacilli</taxon>
        <taxon>Lactobacillales</taxon>
        <taxon>Lactobacillaceae</taxon>
        <taxon>Levilactobacillus</taxon>
    </lineage>
</organism>
<feature type="signal peptide" evidence="1">
    <location>
        <begin position="1"/>
        <end position="27"/>
    </location>
</feature>
<keyword evidence="1" id="KW-0732">Signal</keyword>
<sequence length="134" mass="14992">MNKMGKIAVTTMTALLVGGAVPTAASASVVPKAMRGTWYAYNGSGSYFKTKYGKHSKMYISTSPTNGWYTILPKNTSTEGYSRVLTQRIAGKNRKVLLNATYWDMTNHGKGLKWFHSKLHHRYFGKLSNYAKPF</sequence>
<dbReference type="EMBL" id="CP031198">
    <property type="protein sequence ID" value="QCZ52050.1"/>
    <property type="molecule type" value="Genomic_DNA"/>
</dbReference>
<name>A0A5B7XWX4_LEVBR</name>
<proteinExistence type="predicted"/>
<dbReference type="RefSeq" id="WP_042520579.1">
    <property type="nucleotide sequence ID" value="NZ_CP031198.1"/>
</dbReference>
<gene>
    <name evidence="2" type="ORF">UCCLBBS449_0048</name>
</gene>
<dbReference type="Proteomes" id="UP000307074">
    <property type="component" value="Chromosome"/>
</dbReference>
<accession>A0A5B7XWX4</accession>
<evidence type="ECO:0000256" key="1">
    <source>
        <dbReference type="SAM" id="SignalP"/>
    </source>
</evidence>